<evidence type="ECO:0000313" key="2">
    <source>
        <dbReference type="Proteomes" id="UP000295210"/>
    </source>
</evidence>
<protein>
    <submittedName>
        <fullName evidence="1">Uncharacterized protein</fullName>
    </submittedName>
</protein>
<organism evidence="1 2">
    <name type="scientific">Acidipila rosea</name>
    <dbReference type="NCBI Taxonomy" id="768535"/>
    <lineage>
        <taxon>Bacteria</taxon>
        <taxon>Pseudomonadati</taxon>
        <taxon>Acidobacteriota</taxon>
        <taxon>Terriglobia</taxon>
        <taxon>Terriglobales</taxon>
        <taxon>Acidobacteriaceae</taxon>
        <taxon>Acidipila</taxon>
    </lineage>
</organism>
<name>A0A4R1L3R1_9BACT</name>
<evidence type="ECO:0000313" key="1">
    <source>
        <dbReference type="EMBL" id="TCK72685.1"/>
    </source>
</evidence>
<dbReference type="EMBL" id="SMGK01000003">
    <property type="protein sequence ID" value="TCK72685.1"/>
    <property type="molecule type" value="Genomic_DNA"/>
</dbReference>
<sequence>MSKKQISWWGGAALVVLFFAYPAKITVAPPYEVTLLNQFNKPMATAPVSEVWWQTSVERKEHTEQRTTDADGRVSFPERTMRAPLFQRMVGCLAYLGREGLAASCGSQSSVSATGDVKELMRADVTLGSFSNLHQLKLIVEPCDPGQPSIC</sequence>
<accession>A0A4R1L3R1</accession>
<gene>
    <name evidence="1" type="ORF">C7378_2273</name>
</gene>
<keyword evidence="2" id="KW-1185">Reference proteome</keyword>
<dbReference type="Proteomes" id="UP000295210">
    <property type="component" value="Unassembled WGS sequence"/>
</dbReference>
<comment type="caution">
    <text evidence="1">The sequence shown here is derived from an EMBL/GenBank/DDBJ whole genome shotgun (WGS) entry which is preliminary data.</text>
</comment>
<proteinExistence type="predicted"/>
<dbReference type="AlphaFoldDB" id="A0A4R1L3R1"/>
<dbReference type="RefSeq" id="WP_131996372.1">
    <property type="nucleotide sequence ID" value="NZ_SMGK01000003.1"/>
</dbReference>
<reference evidence="1 2" key="1">
    <citation type="submission" date="2019-03" db="EMBL/GenBank/DDBJ databases">
        <title>Genomic Encyclopedia of Type Strains, Phase IV (KMG-IV): sequencing the most valuable type-strain genomes for metagenomic binning, comparative biology and taxonomic classification.</title>
        <authorList>
            <person name="Goeker M."/>
        </authorList>
    </citation>
    <scope>NUCLEOTIDE SEQUENCE [LARGE SCALE GENOMIC DNA]</scope>
    <source>
        <strain evidence="1 2">DSM 103428</strain>
    </source>
</reference>
<dbReference type="OrthoDB" id="120890at2"/>